<reference evidence="11 12" key="2">
    <citation type="submission" date="2024-05" db="EMBL/GenBank/DDBJ databases">
        <authorList>
            <person name="Chen Y."/>
            <person name="Shah S."/>
            <person name="Dougan E. K."/>
            <person name="Thang M."/>
            <person name="Chan C."/>
        </authorList>
    </citation>
    <scope>NUCLEOTIDE SEQUENCE [LARGE SCALE GENOMIC DNA]</scope>
</reference>
<keyword evidence="12" id="KW-1185">Reference proteome</keyword>
<feature type="transmembrane region" description="Helical" evidence="9">
    <location>
        <begin position="356"/>
        <end position="379"/>
    </location>
</feature>
<keyword evidence="8 9" id="KW-0472">Membrane</keyword>
<sequence length="417" mass="44453">MSAALCMDSAPQPRRAASTRATYAAFITFGLGSWISINSIFVQSSFLVYHLPEHWALTTWIVVALQLANFCVMLVLRPLVKRPAPAWALLSSMLLLLGFGACVALAAGVYRSTAWLFGLETWKIIVHEMVRTERSAGLLAMTFVAGVASCGSSLVFYPLAAHFPRRYTTALAIGEGLSGSIAGVLGMLQNAGGAPQSFAMAFGLAAVLCVVSALGLMFIHRQRSTKLEDDAPSSPLAADQGSQGSVSAGVSPGYAGFVALFLGAALNFGLLPSLNPIACSHYRDSQTVLLWSNAVIYGFDPISRLMTACTSFRLCQAQSDAKHLNVLTSLFSLAALVVVLLAKWPKALATFDQRWVVPMANVVFATCFGYARTMAFLVLKDAPNAARLYWIAGMVLQAGSFCGSVASLLLVEVLKVF</sequence>
<comment type="catalytic activity">
    <reaction evidence="1">
        <text>riboflavin(in) = riboflavin(out)</text>
        <dbReference type="Rhea" id="RHEA:35015"/>
        <dbReference type="ChEBI" id="CHEBI:57986"/>
    </reaction>
</comment>
<organism evidence="10">
    <name type="scientific">Cladocopium goreaui</name>
    <dbReference type="NCBI Taxonomy" id="2562237"/>
    <lineage>
        <taxon>Eukaryota</taxon>
        <taxon>Sar</taxon>
        <taxon>Alveolata</taxon>
        <taxon>Dinophyceae</taxon>
        <taxon>Suessiales</taxon>
        <taxon>Symbiodiniaceae</taxon>
        <taxon>Cladocopium</taxon>
    </lineage>
</organism>
<evidence type="ECO:0000256" key="9">
    <source>
        <dbReference type="SAM" id="Phobius"/>
    </source>
</evidence>
<evidence type="ECO:0000313" key="11">
    <source>
        <dbReference type="EMBL" id="CAL4766130.1"/>
    </source>
</evidence>
<dbReference type="EMBL" id="CAMXCT030000439">
    <property type="protein sequence ID" value="CAL4766130.1"/>
    <property type="molecule type" value="Genomic_DNA"/>
</dbReference>
<keyword evidence="5" id="KW-1003">Cell membrane</keyword>
<dbReference type="GO" id="GO:0005886">
    <property type="term" value="C:plasma membrane"/>
    <property type="evidence" value="ECO:0007669"/>
    <property type="project" value="UniProtKB-SubCell"/>
</dbReference>
<evidence type="ECO:0000313" key="10">
    <source>
        <dbReference type="EMBL" id="CAI3978818.1"/>
    </source>
</evidence>
<dbReference type="InterPro" id="IPR036259">
    <property type="entry name" value="MFS_trans_sf"/>
</dbReference>
<feature type="transmembrane region" description="Helical" evidence="9">
    <location>
        <begin position="54"/>
        <end position="76"/>
    </location>
</feature>
<feature type="transmembrane region" description="Helical" evidence="9">
    <location>
        <begin position="88"/>
        <end position="110"/>
    </location>
</feature>
<evidence type="ECO:0000256" key="1">
    <source>
        <dbReference type="ARBA" id="ARBA00000215"/>
    </source>
</evidence>
<evidence type="ECO:0000313" key="12">
    <source>
        <dbReference type="Proteomes" id="UP001152797"/>
    </source>
</evidence>
<feature type="transmembrane region" description="Helical" evidence="9">
    <location>
        <begin position="200"/>
        <end position="219"/>
    </location>
</feature>
<evidence type="ECO:0000256" key="6">
    <source>
        <dbReference type="ARBA" id="ARBA00022692"/>
    </source>
</evidence>
<evidence type="ECO:0000256" key="4">
    <source>
        <dbReference type="ARBA" id="ARBA00022448"/>
    </source>
</evidence>
<feature type="transmembrane region" description="Helical" evidence="9">
    <location>
        <begin position="21"/>
        <end position="42"/>
    </location>
</feature>
<gene>
    <name evidence="10" type="ORF">C1SCF055_LOCUS6819</name>
</gene>
<dbReference type="EMBL" id="CAMXCT020000439">
    <property type="protein sequence ID" value="CAL1132193.1"/>
    <property type="molecule type" value="Genomic_DNA"/>
</dbReference>
<dbReference type="Pfam" id="PF06237">
    <property type="entry name" value="SLC52_ribofla_tr"/>
    <property type="match status" value="2"/>
</dbReference>
<comment type="caution">
    <text evidence="10">The sequence shown here is derived from an EMBL/GenBank/DDBJ whole genome shotgun (WGS) entry which is preliminary data.</text>
</comment>
<evidence type="ECO:0000256" key="8">
    <source>
        <dbReference type="ARBA" id="ARBA00023136"/>
    </source>
</evidence>
<dbReference type="EMBL" id="CAMXCT010000439">
    <property type="protein sequence ID" value="CAI3978818.1"/>
    <property type="molecule type" value="Genomic_DNA"/>
</dbReference>
<dbReference type="InterPro" id="IPR009357">
    <property type="entry name" value="Riboflavin_transptr"/>
</dbReference>
<dbReference type="PANTHER" id="PTHR12929:SF21">
    <property type="match status" value="1"/>
</dbReference>
<evidence type="ECO:0000256" key="2">
    <source>
        <dbReference type="ARBA" id="ARBA00004651"/>
    </source>
</evidence>
<feature type="transmembrane region" description="Helical" evidence="9">
    <location>
        <begin position="136"/>
        <end position="157"/>
    </location>
</feature>
<evidence type="ECO:0000256" key="5">
    <source>
        <dbReference type="ARBA" id="ARBA00022475"/>
    </source>
</evidence>
<comment type="similarity">
    <text evidence="3">Belongs to the riboflavin transporter family.</text>
</comment>
<feature type="transmembrane region" description="Helical" evidence="9">
    <location>
        <begin position="324"/>
        <end position="344"/>
    </location>
</feature>
<keyword evidence="7 9" id="KW-1133">Transmembrane helix</keyword>
<proteinExistence type="inferred from homology"/>
<accession>A0A9P1BUW3</accession>
<name>A0A9P1BUW3_9DINO</name>
<dbReference type="GO" id="GO:0032217">
    <property type="term" value="F:riboflavin transmembrane transporter activity"/>
    <property type="evidence" value="ECO:0007669"/>
    <property type="project" value="InterPro"/>
</dbReference>
<dbReference type="OrthoDB" id="9995836at2759"/>
<feature type="transmembrane region" description="Helical" evidence="9">
    <location>
        <begin position="388"/>
        <end position="411"/>
    </location>
</feature>
<reference evidence="10" key="1">
    <citation type="submission" date="2022-10" db="EMBL/GenBank/DDBJ databases">
        <authorList>
            <person name="Chen Y."/>
            <person name="Dougan E. K."/>
            <person name="Chan C."/>
            <person name="Rhodes N."/>
            <person name="Thang M."/>
        </authorList>
    </citation>
    <scope>NUCLEOTIDE SEQUENCE</scope>
</reference>
<dbReference type="AlphaFoldDB" id="A0A9P1BUW3"/>
<dbReference type="Proteomes" id="UP001152797">
    <property type="component" value="Unassembled WGS sequence"/>
</dbReference>
<protein>
    <submittedName>
        <fullName evidence="11">Nodulin-like domain-containing protein</fullName>
    </submittedName>
</protein>
<dbReference type="PANTHER" id="PTHR12929">
    <property type="entry name" value="SOLUTE CARRIER FAMILY 52"/>
    <property type="match status" value="1"/>
</dbReference>
<keyword evidence="4" id="KW-0813">Transport</keyword>
<keyword evidence="6 9" id="KW-0812">Transmembrane</keyword>
<evidence type="ECO:0000256" key="3">
    <source>
        <dbReference type="ARBA" id="ARBA00006366"/>
    </source>
</evidence>
<feature type="transmembrane region" description="Helical" evidence="9">
    <location>
        <begin position="169"/>
        <end position="188"/>
    </location>
</feature>
<dbReference type="SUPFAM" id="SSF103473">
    <property type="entry name" value="MFS general substrate transporter"/>
    <property type="match status" value="1"/>
</dbReference>
<comment type="subcellular location">
    <subcellularLocation>
        <location evidence="2">Cell membrane</location>
        <topology evidence="2">Multi-pass membrane protein</topology>
    </subcellularLocation>
</comment>
<evidence type="ECO:0000256" key="7">
    <source>
        <dbReference type="ARBA" id="ARBA00022989"/>
    </source>
</evidence>